<evidence type="ECO:0000259" key="7">
    <source>
        <dbReference type="PROSITE" id="PS51085"/>
    </source>
</evidence>
<evidence type="ECO:0000256" key="1">
    <source>
        <dbReference type="ARBA" id="ARBA00010914"/>
    </source>
</evidence>
<feature type="domain" description="2Fe-2S ferredoxin-type" evidence="7">
    <location>
        <begin position="2"/>
        <end position="105"/>
    </location>
</feature>
<sequence length="106" mass="11356">MINITFIDHLQQATRVQADVGTSLMQAAVDNNISGVVGECGGFCSCATCVCHVDASWADRLAPPEAMESAMLESVAADRPNSRLCCQITLNQDLEGLTVHLPESQY</sequence>
<dbReference type="EMBL" id="JAVDWU010000009">
    <property type="protein sequence ID" value="MDR7151871.1"/>
    <property type="molecule type" value="Genomic_DNA"/>
</dbReference>
<dbReference type="PROSITE" id="PS51085">
    <property type="entry name" value="2FE2S_FER_2"/>
    <property type="match status" value="1"/>
</dbReference>
<name>A0ABU1WRG2_9BURK</name>
<keyword evidence="2" id="KW-0001">2Fe-2S</keyword>
<dbReference type="RefSeq" id="WP_310320076.1">
    <property type="nucleotide sequence ID" value="NZ_JAVDWU010000009.1"/>
</dbReference>
<organism evidence="8 9">
    <name type="scientific">Hydrogenophaga palleronii</name>
    <dbReference type="NCBI Taxonomy" id="65655"/>
    <lineage>
        <taxon>Bacteria</taxon>
        <taxon>Pseudomonadati</taxon>
        <taxon>Pseudomonadota</taxon>
        <taxon>Betaproteobacteria</taxon>
        <taxon>Burkholderiales</taxon>
        <taxon>Comamonadaceae</taxon>
        <taxon>Hydrogenophaga</taxon>
    </lineage>
</organism>
<dbReference type="SUPFAM" id="SSF54292">
    <property type="entry name" value="2Fe-2S ferredoxin-like"/>
    <property type="match status" value="1"/>
</dbReference>
<protein>
    <submittedName>
        <fullName evidence="8">2Fe-2S ferredoxin</fullName>
    </submittedName>
</protein>
<dbReference type="InterPro" id="IPR001041">
    <property type="entry name" value="2Fe-2S_ferredoxin-type"/>
</dbReference>
<evidence type="ECO:0000256" key="5">
    <source>
        <dbReference type="ARBA" id="ARBA00023014"/>
    </source>
</evidence>
<gene>
    <name evidence="8" type="ORF">J2W49_003847</name>
</gene>
<evidence type="ECO:0000256" key="4">
    <source>
        <dbReference type="ARBA" id="ARBA00023004"/>
    </source>
</evidence>
<dbReference type="CDD" id="cd00207">
    <property type="entry name" value="fer2"/>
    <property type="match status" value="1"/>
</dbReference>
<evidence type="ECO:0000313" key="9">
    <source>
        <dbReference type="Proteomes" id="UP001265700"/>
    </source>
</evidence>
<accession>A0ABU1WRG2</accession>
<dbReference type="PANTHER" id="PTHR23426">
    <property type="entry name" value="FERREDOXIN/ADRENODOXIN"/>
    <property type="match status" value="1"/>
</dbReference>
<dbReference type="InterPro" id="IPR012675">
    <property type="entry name" value="Beta-grasp_dom_sf"/>
</dbReference>
<keyword evidence="5" id="KW-0411">Iron-sulfur</keyword>
<comment type="caution">
    <text evidence="8">The sequence shown here is derived from an EMBL/GenBank/DDBJ whole genome shotgun (WGS) entry which is preliminary data.</text>
</comment>
<comment type="cofactor">
    <cofactor evidence="6">
        <name>[2Fe-2S] cluster</name>
        <dbReference type="ChEBI" id="CHEBI:190135"/>
    </cofactor>
</comment>
<dbReference type="InterPro" id="IPR001055">
    <property type="entry name" value="Adrenodoxin-like"/>
</dbReference>
<proteinExistence type="inferred from homology"/>
<keyword evidence="3" id="KW-0479">Metal-binding</keyword>
<keyword evidence="9" id="KW-1185">Reference proteome</keyword>
<evidence type="ECO:0000256" key="3">
    <source>
        <dbReference type="ARBA" id="ARBA00022723"/>
    </source>
</evidence>
<evidence type="ECO:0000256" key="6">
    <source>
        <dbReference type="ARBA" id="ARBA00034078"/>
    </source>
</evidence>
<dbReference type="Proteomes" id="UP001265700">
    <property type="component" value="Unassembled WGS sequence"/>
</dbReference>
<comment type="similarity">
    <text evidence="1">Belongs to the adrenodoxin/putidaredoxin family.</text>
</comment>
<dbReference type="Gene3D" id="3.10.20.30">
    <property type="match status" value="1"/>
</dbReference>
<dbReference type="InterPro" id="IPR036010">
    <property type="entry name" value="2Fe-2S_ferredoxin-like_sf"/>
</dbReference>
<evidence type="ECO:0000256" key="2">
    <source>
        <dbReference type="ARBA" id="ARBA00022714"/>
    </source>
</evidence>
<evidence type="ECO:0000313" key="8">
    <source>
        <dbReference type="EMBL" id="MDR7151871.1"/>
    </source>
</evidence>
<reference evidence="8 9" key="1">
    <citation type="submission" date="2023-07" db="EMBL/GenBank/DDBJ databases">
        <title>Sorghum-associated microbial communities from plants grown in Nebraska, USA.</title>
        <authorList>
            <person name="Schachtman D."/>
        </authorList>
    </citation>
    <scope>NUCLEOTIDE SEQUENCE [LARGE SCALE GENOMIC DNA]</scope>
    <source>
        <strain evidence="8 9">4249</strain>
    </source>
</reference>
<dbReference type="PANTHER" id="PTHR23426:SF65">
    <property type="entry name" value="FERREDOXIN-2, MITOCHONDRIAL"/>
    <property type="match status" value="1"/>
</dbReference>
<dbReference type="Pfam" id="PF00111">
    <property type="entry name" value="Fer2"/>
    <property type="match status" value="1"/>
</dbReference>
<keyword evidence="4" id="KW-0408">Iron</keyword>